<name>A0AAD8MR58_9APIA</name>
<evidence type="ECO:0000313" key="3">
    <source>
        <dbReference type="Proteomes" id="UP001237642"/>
    </source>
</evidence>
<sequence>MGRAIVRNNSPDPGKHSRLWVSNDICDVLKKQKGTEEIEEFPDWISQSNDLGSTVSLNLPSQVLHDFLAIIVCFKHWDNNSYRIDCSLKNATSGFVWSHNLYTLDCNESWMVIVPRSIFPVIDGNNRIELRTTNADVLGHHLLHSTTVTVEDERSCPSKRLKHLESDEKSYPSKRLKHLESDD</sequence>
<organism evidence="2 3">
    <name type="scientific">Heracleum sosnowskyi</name>
    <dbReference type="NCBI Taxonomy" id="360622"/>
    <lineage>
        <taxon>Eukaryota</taxon>
        <taxon>Viridiplantae</taxon>
        <taxon>Streptophyta</taxon>
        <taxon>Embryophyta</taxon>
        <taxon>Tracheophyta</taxon>
        <taxon>Spermatophyta</taxon>
        <taxon>Magnoliopsida</taxon>
        <taxon>eudicotyledons</taxon>
        <taxon>Gunneridae</taxon>
        <taxon>Pentapetalae</taxon>
        <taxon>asterids</taxon>
        <taxon>campanulids</taxon>
        <taxon>Apiales</taxon>
        <taxon>Apiaceae</taxon>
        <taxon>Apioideae</taxon>
        <taxon>apioid superclade</taxon>
        <taxon>Tordylieae</taxon>
        <taxon>Tordyliinae</taxon>
        <taxon>Heracleum</taxon>
    </lineage>
</organism>
<dbReference type="AlphaFoldDB" id="A0AAD8MR58"/>
<proteinExistence type="predicted"/>
<evidence type="ECO:0000313" key="2">
    <source>
        <dbReference type="EMBL" id="KAK1382381.1"/>
    </source>
</evidence>
<protein>
    <submittedName>
        <fullName evidence="2">Uncharacterized protein</fullName>
    </submittedName>
</protein>
<accession>A0AAD8MR58</accession>
<reference evidence="2" key="1">
    <citation type="submission" date="2023-02" db="EMBL/GenBank/DDBJ databases">
        <title>Genome of toxic invasive species Heracleum sosnowskyi carries increased number of genes despite the absence of recent whole-genome duplications.</title>
        <authorList>
            <person name="Schelkunov M."/>
            <person name="Shtratnikova V."/>
            <person name="Makarenko M."/>
            <person name="Klepikova A."/>
            <person name="Omelchenko D."/>
            <person name="Novikova G."/>
            <person name="Obukhova E."/>
            <person name="Bogdanov V."/>
            <person name="Penin A."/>
            <person name="Logacheva M."/>
        </authorList>
    </citation>
    <scope>NUCLEOTIDE SEQUENCE</scope>
    <source>
        <strain evidence="2">Hsosn_3</strain>
        <tissue evidence="2">Leaf</tissue>
    </source>
</reference>
<gene>
    <name evidence="2" type="ORF">POM88_020116</name>
</gene>
<feature type="region of interest" description="Disordered" evidence="1">
    <location>
        <begin position="159"/>
        <end position="183"/>
    </location>
</feature>
<dbReference type="Proteomes" id="UP001237642">
    <property type="component" value="Unassembled WGS sequence"/>
</dbReference>
<reference evidence="2" key="2">
    <citation type="submission" date="2023-05" db="EMBL/GenBank/DDBJ databases">
        <authorList>
            <person name="Schelkunov M.I."/>
        </authorList>
    </citation>
    <scope>NUCLEOTIDE SEQUENCE</scope>
    <source>
        <strain evidence="2">Hsosn_3</strain>
        <tissue evidence="2">Leaf</tissue>
    </source>
</reference>
<evidence type="ECO:0000256" key="1">
    <source>
        <dbReference type="SAM" id="MobiDB-lite"/>
    </source>
</evidence>
<dbReference type="EMBL" id="JAUIZM010000005">
    <property type="protein sequence ID" value="KAK1382381.1"/>
    <property type="molecule type" value="Genomic_DNA"/>
</dbReference>
<keyword evidence="3" id="KW-1185">Reference proteome</keyword>
<comment type="caution">
    <text evidence="2">The sequence shown here is derived from an EMBL/GenBank/DDBJ whole genome shotgun (WGS) entry which is preliminary data.</text>
</comment>